<name>A0A427XS61_9TREE</name>
<keyword evidence="3" id="KW-0238">DNA-binding</keyword>
<feature type="region of interest" description="Disordered" evidence="5">
    <location>
        <begin position="1"/>
        <end position="30"/>
    </location>
</feature>
<comment type="caution">
    <text evidence="7">The sequence shown here is derived from an EMBL/GenBank/DDBJ whole genome shotgun (WGS) entry which is preliminary data.</text>
</comment>
<evidence type="ECO:0000256" key="5">
    <source>
        <dbReference type="SAM" id="MobiDB-lite"/>
    </source>
</evidence>
<dbReference type="GO" id="GO:0005634">
    <property type="term" value="C:nucleus"/>
    <property type="evidence" value="ECO:0007669"/>
    <property type="project" value="UniProtKB-SubCell"/>
</dbReference>
<evidence type="ECO:0000259" key="6">
    <source>
        <dbReference type="SMART" id="SM00906"/>
    </source>
</evidence>
<comment type="subcellular location">
    <subcellularLocation>
        <location evidence="1">Nucleus</location>
    </subcellularLocation>
</comment>
<dbReference type="GO" id="GO:0000981">
    <property type="term" value="F:DNA-binding transcription factor activity, RNA polymerase II-specific"/>
    <property type="evidence" value="ECO:0007669"/>
    <property type="project" value="InterPro"/>
</dbReference>
<feature type="compositionally biased region" description="Low complexity" evidence="5">
    <location>
        <begin position="78"/>
        <end position="92"/>
    </location>
</feature>
<organism evidence="7 8">
    <name type="scientific">Apiotrichum porosum</name>
    <dbReference type="NCBI Taxonomy" id="105984"/>
    <lineage>
        <taxon>Eukaryota</taxon>
        <taxon>Fungi</taxon>
        <taxon>Dikarya</taxon>
        <taxon>Basidiomycota</taxon>
        <taxon>Agaricomycotina</taxon>
        <taxon>Tremellomycetes</taxon>
        <taxon>Trichosporonales</taxon>
        <taxon>Trichosporonaceae</taxon>
        <taxon>Apiotrichum</taxon>
    </lineage>
</organism>
<dbReference type="GO" id="GO:0008270">
    <property type="term" value="F:zinc ion binding"/>
    <property type="evidence" value="ECO:0007669"/>
    <property type="project" value="InterPro"/>
</dbReference>
<dbReference type="STRING" id="105984.A0A427XS61"/>
<dbReference type="PANTHER" id="PTHR46910">
    <property type="entry name" value="TRANSCRIPTION FACTOR PDR1"/>
    <property type="match status" value="1"/>
</dbReference>
<feature type="compositionally biased region" description="Polar residues" evidence="5">
    <location>
        <begin position="93"/>
        <end position="102"/>
    </location>
</feature>
<dbReference type="AlphaFoldDB" id="A0A427XS61"/>
<protein>
    <recommendedName>
        <fullName evidence="6">Xylanolytic transcriptional activator regulatory domain-containing protein</fullName>
    </recommendedName>
</protein>
<dbReference type="GO" id="GO:0006351">
    <property type="term" value="P:DNA-templated transcription"/>
    <property type="evidence" value="ECO:0007669"/>
    <property type="project" value="InterPro"/>
</dbReference>
<evidence type="ECO:0000313" key="7">
    <source>
        <dbReference type="EMBL" id="RSH81657.1"/>
    </source>
</evidence>
<dbReference type="InterPro" id="IPR007219">
    <property type="entry name" value="XnlR_reg_dom"/>
</dbReference>
<feature type="region of interest" description="Disordered" evidence="5">
    <location>
        <begin position="73"/>
        <end position="113"/>
    </location>
</feature>
<keyword evidence="4" id="KW-0539">Nucleus</keyword>
<gene>
    <name evidence="7" type="ORF">EHS24_007837</name>
</gene>
<dbReference type="GeneID" id="39592380"/>
<dbReference type="EMBL" id="RSCE01000006">
    <property type="protein sequence ID" value="RSH81657.1"/>
    <property type="molecule type" value="Genomic_DNA"/>
</dbReference>
<dbReference type="Pfam" id="PF04082">
    <property type="entry name" value="Fungal_trans"/>
    <property type="match status" value="1"/>
</dbReference>
<evidence type="ECO:0000256" key="1">
    <source>
        <dbReference type="ARBA" id="ARBA00004123"/>
    </source>
</evidence>
<dbReference type="CDD" id="cd12148">
    <property type="entry name" value="fungal_TF_MHR"/>
    <property type="match status" value="1"/>
</dbReference>
<dbReference type="Proteomes" id="UP000279236">
    <property type="component" value="Unassembled WGS sequence"/>
</dbReference>
<dbReference type="InterPro" id="IPR050987">
    <property type="entry name" value="AtrR-like"/>
</dbReference>
<evidence type="ECO:0000256" key="2">
    <source>
        <dbReference type="ARBA" id="ARBA00022723"/>
    </source>
</evidence>
<proteinExistence type="predicted"/>
<evidence type="ECO:0000256" key="3">
    <source>
        <dbReference type="ARBA" id="ARBA00023125"/>
    </source>
</evidence>
<sequence length="455" mass="49506">MSSEPPSNGAGTGSKRKRTAQAQCDGVHPSCTPCTNLGYECSYPLDSSAPVSAKTVVVTKDYLNALEERIRRLESSKSVDSPSPSQQSPLSSTHRATGSSSRPRQHERGEASPVPHAAFASTTVQAADLAFSNLTPPVDHVIVSPSASAVVAPDAPSIDGMGLLLVPDRAATAARNADAGVNLTWATPEGEVYGESSGISFHRLLIDTLLPGYGCLAPINGEVPNHSAEDDGIGFLGLSSLPDVFVVRADDLPSRIEARAMREYFAGHTWQLYPYIDLVALQQTYESLLEGVTTFMRTRHDPGPRPPNPLTSPANEPIIALHFVIFALVQALTDEQYTKIDVLRIALRMLRKHLDWPLLLMGAMVMQGIDCPGYSWDLLGSYAVGLQDDSINKRFPPAEREMRTRVWWACYTFDRFLTVTIGRPSAINSDLFSMPLPRPLPGENQIAVKFFCESM</sequence>
<keyword evidence="2" id="KW-0479">Metal-binding</keyword>
<dbReference type="GO" id="GO:0003677">
    <property type="term" value="F:DNA binding"/>
    <property type="evidence" value="ECO:0007669"/>
    <property type="project" value="UniProtKB-KW"/>
</dbReference>
<dbReference type="OrthoDB" id="39175at2759"/>
<dbReference type="SMART" id="SM00906">
    <property type="entry name" value="Fungal_trans"/>
    <property type="match status" value="1"/>
</dbReference>
<dbReference type="InterPro" id="IPR036864">
    <property type="entry name" value="Zn2-C6_fun-type_DNA-bd_sf"/>
</dbReference>
<evidence type="ECO:0000313" key="8">
    <source>
        <dbReference type="Proteomes" id="UP000279236"/>
    </source>
</evidence>
<dbReference type="InterPro" id="IPR001138">
    <property type="entry name" value="Zn2Cys6_DnaBD"/>
</dbReference>
<dbReference type="RefSeq" id="XP_028476112.1">
    <property type="nucleotide sequence ID" value="XM_028623179.1"/>
</dbReference>
<dbReference type="Gene3D" id="4.10.240.10">
    <property type="entry name" value="Zn(2)-C6 fungal-type DNA-binding domain"/>
    <property type="match status" value="1"/>
</dbReference>
<accession>A0A427XS61</accession>
<reference evidence="7 8" key="1">
    <citation type="submission" date="2018-11" db="EMBL/GenBank/DDBJ databases">
        <title>Genome sequence of Apiotrichum porosum DSM 27194.</title>
        <authorList>
            <person name="Aliyu H."/>
            <person name="Gorte O."/>
            <person name="Ochsenreither K."/>
        </authorList>
    </citation>
    <scope>NUCLEOTIDE SEQUENCE [LARGE SCALE GENOMIC DNA]</scope>
    <source>
        <strain evidence="7 8">DSM 27194</strain>
    </source>
</reference>
<dbReference type="CDD" id="cd00067">
    <property type="entry name" value="GAL4"/>
    <property type="match status" value="1"/>
</dbReference>
<dbReference type="PANTHER" id="PTHR46910:SF3">
    <property type="entry name" value="HALOTOLERANCE PROTEIN 9-RELATED"/>
    <property type="match status" value="1"/>
</dbReference>
<dbReference type="SUPFAM" id="SSF57701">
    <property type="entry name" value="Zn2/Cys6 DNA-binding domain"/>
    <property type="match status" value="1"/>
</dbReference>
<feature type="domain" description="Xylanolytic transcriptional activator regulatory" evidence="6">
    <location>
        <begin position="375"/>
        <end position="443"/>
    </location>
</feature>
<keyword evidence="8" id="KW-1185">Reference proteome</keyword>
<evidence type="ECO:0000256" key="4">
    <source>
        <dbReference type="ARBA" id="ARBA00023242"/>
    </source>
</evidence>